<evidence type="ECO:0000256" key="10">
    <source>
        <dbReference type="ARBA" id="ARBA00031900"/>
    </source>
</evidence>
<dbReference type="PRINTS" id="PR01047">
    <property type="entry name" value="TRNASYNTHTHR"/>
</dbReference>
<dbReference type="InterPro" id="IPR004154">
    <property type="entry name" value="Anticodon-bd"/>
</dbReference>
<dbReference type="InterPro" id="IPR002320">
    <property type="entry name" value="Thr-tRNA-ligase_IIa"/>
</dbReference>
<dbReference type="RefSeq" id="XP_001744471.1">
    <property type="nucleotide sequence ID" value="XM_001744419.1"/>
</dbReference>
<evidence type="ECO:0000259" key="12">
    <source>
        <dbReference type="PROSITE" id="PS50862"/>
    </source>
</evidence>
<dbReference type="PROSITE" id="PS50862">
    <property type="entry name" value="AA_TRNA_LIGASE_II"/>
    <property type="match status" value="1"/>
</dbReference>
<dbReference type="InterPro" id="IPR002314">
    <property type="entry name" value="aa-tRNA-synt_IIb"/>
</dbReference>
<dbReference type="EC" id="6.1.1.3" evidence="2"/>
<dbReference type="InterPro" id="IPR036621">
    <property type="entry name" value="Anticodon-bd_dom_sf"/>
</dbReference>
<keyword evidence="7" id="KW-0067">ATP-binding</keyword>
<dbReference type="CDD" id="cd00771">
    <property type="entry name" value="ThrRS_core"/>
    <property type="match status" value="1"/>
</dbReference>
<comment type="similarity">
    <text evidence="1">Belongs to the class-II aminoacyl-tRNA synthetase family.</text>
</comment>
<dbReference type="EMBL" id="CH991547">
    <property type="protein sequence ID" value="EDQ90420.1"/>
    <property type="molecule type" value="Genomic_DNA"/>
</dbReference>
<dbReference type="AlphaFoldDB" id="A9UVM3"/>
<protein>
    <recommendedName>
        <fullName evidence="2">threonine--tRNA ligase</fullName>
        <ecNumber evidence="2">6.1.1.3</ecNumber>
    </recommendedName>
    <alternativeName>
        <fullName evidence="10">Threonyl-tRNA synthetase</fullName>
    </alternativeName>
</protein>
<dbReference type="PANTHER" id="PTHR11451:SF44">
    <property type="entry name" value="THREONINE--TRNA LIGASE, CHLOROPLASTIC_MITOCHONDRIAL 2"/>
    <property type="match status" value="1"/>
</dbReference>
<dbReference type="Pfam" id="PF03129">
    <property type="entry name" value="HGTP_anticodon"/>
    <property type="match status" value="1"/>
</dbReference>
<evidence type="ECO:0000256" key="4">
    <source>
        <dbReference type="ARBA" id="ARBA00022723"/>
    </source>
</evidence>
<keyword evidence="5" id="KW-0547">Nucleotide-binding</keyword>
<dbReference type="GO" id="GO:0005737">
    <property type="term" value="C:cytoplasm"/>
    <property type="evidence" value="ECO:0007669"/>
    <property type="project" value="InterPro"/>
</dbReference>
<evidence type="ECO:0000256" key="3">
    <source>
        <dbReference type="ARBA" id="ARBA00022598"/>
    </source>
</evidence>
<dbReference type="Gene3D" id="3.40.50.800">
    <property type="entry name" value="Anticodon-binding domain"/>
    <property type="match status" value="1"/>
</dbReference>
<dbReference type="eggNOG" id="KOG1637">
    <property type="taxonomic scope" value="Eukaryota"/>
</dbReference>
<dbReference type="SUPFAM" id="SSF52954">
    <property type="entry name" value="Class II aaRS ABD-related"/>
    <property type="match status" value="1"/>
</dbReference>
<sequence>GPHIGSTSHFAALKTTNQSSVAWKPSEPAYFTAPAGHEDREYKLQRVHAVAFPTQKEMKQYEARLEMAKQRTHQHIGQEQKLFFLDARSPGAPFWLPHGLRIFKRLEALVRGVHSNYGFEEVKSPLVYKQHLWNTSGHWEHYSEDMTVLQHKEDEEVCQALKPMNCPAHCIMFSHEPHSYRELPLRFAEHSALHRNEASGALSGLTRVRQFHQDDGHIFCRPDQVSSEVARCLEAIGVVYARLGLTPTAVLSTRPETGYVGSLEIWCALRSSFIIDIRVRDAMGRTHQTATIQLDFNMPMRFELSYKDEDGAPQTPVLIHRAVLGSFERMMALLTEQYWGRWPLHLSPRQLLILPVSEKHASYAWDVYHELQPFGHVDVDDSPVSLSKRIAQQRVLRHNYVAVVGDEEVANDTLSIRHRDGAYVASPDAEADLARLLRHDMEQLPEGPATVTTVMQVLRKARSMEWPAPSSAR</sequence>
<keyword evidence="9" id="KW-0030">Aminoacyl-tRNA synthetase</keyword>
<dbReference type="FunFam" id="3.30.930.10:FF:000002">
    <property type="entry name" value="Threonine--tRNA ligase"/>
    <property type="match status" value="1"/>
</dbReference>
<proteinExistence type="inferred from homology"/>
<evidence type="ECO:0000313" key="13">
    <source>
        <dbReference type="EMBL" id="EDQ90420.1"/>
    </source>
</evidence>
<evidence type="ECO:0000256" key="5">
    <source>
        <dbReference type="ARBA" id="ARBA00022741"/>
    </source>
</evidence>
<dbReference type="GO" id="GO:0006435">
    <property type="term" value="P:threonyl-tRNA aminoacylation"/>
    <property type="evidence" value="ECO:0000318"/>
    <property type="project" value="GO_Central"/>
</dbReference>
<feature type="non-terminal residue" evidence="13">
    <location>
        <position position="1"/>
    </location>
</feature>
<evidence type="ECO:0000256" key="1">
    <source>
        <dbReference type="ARBA" id="ARBA00008226"/>
    </source>
</evidence>
<keyword evidence="14" id="KW-1185">Reference proteome</keyword>
<evidence type="ECO:0000256" key="2">
    <source>
        <dbReference type="ARBA" id="ARBA00013163"/>
    </source>
</evidence>
<evidence type="ECO:0000256" key="9">
    <source>
        <dbReference type="ARBA" id="ARBA00023146"/>
    </source>
</evidence>
<dbReference type="InParanoid" id="A9UVM3"/>
<evidence type="ECO:0000256" key="11">
    <source>
        <dbReference type="ARBA" id="ARBA00049515"/>
    </source>
</evidence>
<dbReference type="Proteomes" id="UP000001357">
    <property type="component" value="Unassembled WGS sequence"/>
</dbReference>
<dbReference type="SUPFAM" id="SSF55681">
    <property type="entry name" value="Class II aaRS and biotin synthetases"/>
    <property type="match status" value="1"/>
</dbReference>
<evidence type="ECO:0000256" key="6">
    <source>
        <dbReference type="ARBA" id="ARBA00022833"/>
    </source>
</evidence>
<keyword evidence="4" id="KW-0479">Metal-binding</keyword>
<gene>
    <name evidence="13" type="ORF">MONBRDRAFT_16073</name>
</gene>
<comment type="catalytic activity">
    <reaction evidence="11">
        <text>tRNA(Thr) + L-threonine + ATP = L-threonyl-tRNA(Thr) + AMP + diphosphate + H(+)</text>
        <dbReference type="Rhea" id="RHEA:24624"/>
        <dbReference type="Rhea" id="RHEA-COMP:9670"/>
        <dbReference type="Rhea" id="RHEA-COMP:9704"/>
        <dbReference type="ChEBI" id="CHEBI:15378"/>
        <dbReference type="ChEBI" id="CHEBI:30616"/>
        <dbReference type="ChEBI" id="CHEBI:33019"/>
        <dbReference type="ChEBI" id="CHEBI:57926"/>
        <dbReference type="ChEBI" id="CHEBI:78442"/>
        <dbReference type="ChEBI" id="CHEBI:78534"/>
        <dbReference type="ChEBI" id="CHEBI:456215"/>
        <dbReference type="EC" id="6.1.1.3"/>
    </reaction>
</comment>
<dbReference type="Pfam" id="PF00587">
    <property type="entry name" value="tRNA-synt_2b"/>
    <property type="match status" value="1"/>
</dbReference>
<keyword evidence="8" id="KW-0648">Protein biosynthesis</keyword>
<keyword evidence="6" id="KW-0862">Zinc</keyword>
<dbReference type="GeneID" id="5889892"/>
<evidence type="ECO:0000256" key="8">
    <source>
        <dbReference type="ARBA" id="ARBA00022917"/>
    </source>
</evidence>
<evidence type="ECO:0000313" key="14">
    <source>
        <dbReference type="Proteomes" id="UP000001357"/>
    </source>
</evidence>
<dbReference type="PANTHER" id="PTHR11451">
    <property type="entry name" value="THREONINE-TRNA LIGASE"/>
    <property type="match status" value="1"/>
</dbReference>
<dbReference type="GO" id="GO:0046872">
    <property type="term" value="F:metal ion binding"/>
    <property type="evidence" value="ECO:0007669"/>
    <property type="project" value="UniProtKB-KW"/>
</dbReference>
<feature type="domain" description="Aminoacyl-transfer RNA synthetases class-II family profile" evidence="12">
    <location>
        <begin position="97"/>
        <end position="343"/>
    </location>
</feature>
<organism evidence="13 14">
    <name type="scientific">Monosiga brevicollis</name>
    <name type="common">Choanoflagellate</name>
    <dbReference type="NCBI Taxonomy" id="81824"/>
    <lineage>
        <taxon>Eukaryota</taxon>
        <taxon>Choanoflagellata</taxon>
        <taxon>Craspedida</taxon>
        <taxon>Salpingoecidae</taxon>
        <taxon>Monosiga</taxon>
    </lineage>
</organism>
<dbReference type="Gene3D" id="3.30.930.10">
    <property type="entry name" value="Bira Bifunctional Protein, Domain 2"/>
    <property type="match status" value="1"/>
</dbReference>
<dbReference type="OMA" id="KDSHEYA"/>
<dbReference type="KEGG" id="mbr:MONBRDRAFT_16073"/>
<reference evidence="13 14" key="1">
    <citation type="journal article" date="2008" name="Nature">
        <title>The genome of the choanoflagellate Monosiga brevicollis and the origin of metazoans.</title>
        <authorList>
            <consortium name="JGI Sequencing"/>
            <person name="King N."/>
            <person name="Westbrook M.J."/>
            <person name="Young S.L."/>
            <person name="Kuo A."/>
            <person name="Abedin M."/>
            <person name="Chapman J."/>
            <person name="Fairclough S."/>
            <person name="Hellsten U."/>
            <person name="Isogai Y."/>
            <person name="Letunic I."/>
            <person name="Marr M."/>
            <person name="Pincus D."/>
            <person name="Putnam N."/>
            <person name="Rokas A."/>
            <person name="Wright K.J."/>
            <person name="Zuzow R."/>
            <person name="Dirks W."/>
            <person name="Good M."/>
            <person name="Goodstein D."/>
            <person name="Lemons D."/>
            <person name="Li W."/>
            <person name="Lyons J.B."/>
            <person name="Morris A."/>
            <person name="Nichols S."/>
            <person name="Richter D.J."/>
            <person name="Salamov A."/>
            <person name="Bork P."/>
            <person name="Lim W.A."/>
            <person name="Manning G."/>
            <person name="Miller W.T."/>
            <person name="McGinnis W."/>
            <person name="Shapiro H."/>
            <person name="Tjian R."/>
            <person name="Grigoriev I.V."/>
            <person name="Rokhsar D."/>
        </authorList>
    </citation>
    <scope>NUCLEOTIDE SEQUENCE [LARGE SCALE GENOMIC DNA]</scope>
    <source>
        <strain evidence="14">MX1 / ATCC 50154</strain>
    </source>
</reference>
<dbReference type="GO" id="GO:0005524">
    <property type="term" value="F:ATP binding"/>
    <property type="evidence" value="ECO:0007669"/>
    <property type="project" value="UniProtKB-KW"/>
</dbReference>
<dbReference type="InterPro" id="IPR045864">
    <property type="entry name" value="aa-tRNA-synth_II/BPL/LPL"/>
</dbReference>
<evidence type="ECO:0000256" key="7">
    <source>
        <dbReference type="ARBA" id="ARBA00022840"/>
    </source>
</evidence>
<dbReference type="GO" id="GO:0004829">
    <property type="term" value="F:threonine-tRNA ligase activity"/>
    <property type="evidence" value="ECO:0000318"/>
    <property type="project" value="GO_Central"/>
</dbReference>
<name>A9UVM3_MONBE</name>
<dbReference type="InterPro" id="IPR006195">
    <property type="entry name" value="aa-tRNA-synth_II"/>
</dbReference>
<accession>A9UVM3</accession>
<keyword evidence="3" id="KW-0436">Ligase</keyword>
<dbReference type="STRING" id="81824.A9UVM3"/>
<dbReference type="InterPro" id="IPR033728">
    <property type="entry name" value="ThrRS_core"/>
</dbReference>